<dbReference type="Proteomes" id="UP000215902">
    <property type="component" value="Unassembled WGS sequence"/>
</dbReference>
<sequence>MLYPMTERKNPSLLVQTSFRELGTAPSVDAPPAVSPTAAGAALVGVSEPFLPGSAIKFQFLPALQSQALSARGSQLSAAPAARDFVCRDCAPVHTQERNMRDWLRGDFRWPDWLQKILLFC</sequence>
<dbReference type="EMBL" id="NIVC01002350">
    <property type="protein sequence ID" value="PAA58659.1"/>
    <property type="molecule type" value="Genomic_DNA"/>
</dbReference>
<reference evidence="1 2" key="1">
    <citation type="submission" date="2017-06" db="EMBL/GenBank/DDBJ databases">
        <title>A platform for efficient transgenesis in Macrostomum lignano, a flatworm model organism for stem cell research.</title>
        <authorList>
            <person name="Berezikov E."/>
        </authorList>
    </citation>
    <scope>NUCLEOTIDE SEQUENCE [LARGE SCALE GENOMIC DNA]</scope>
    <source>
        <strain evidence="1">DV1</strain>
        <tissue evidence="1">Whole organism</tissue>
    </source>
</reference>
<evidence type="ECO:0000313" key="2">
    <source>
        <dbReference type="Proteomes" id="UP000215902"/>
    </source>
</evidence>
<comment type="caution">
    <text evidence="1">The sequence shown here is derived from an EMBL/GenBank/DDBJ whole genome shotgun (WGS) entry which is preliminary data.</text>
</comment>
<gene>
    <name evidence="1" type="ORF">BOX15_Mlig023432g1</name>
</gene>
<keyword evidence="2" id="KW-1185">Reference proteome</keyword>
<accession>A0A267ECY1</accession>
<evidence type="ECO:0000313" key="1">
    <source>
        <dbReference type="EMBL" id="PAA58659.1"/>
    </source>
</evidence>
<proteinExistence type="predicted"/>
<name>A0A267ECY1_9PLAT</name>
<protein>
    <submittedName>
        <fullName evidence="1">Uncharacterized protein</fullName>
    </submittedName>
</protein>
<dbReference type="AlphaFoldDB" id="A0A267ECY1"/>
<organism evidence="1 2">
    <name type="scientific">Macrostomum lignano</name>
    <dbReference type="NCBI Taxonomy" id="282301"/>
    <lineage>
        <taxon>Eukaryota</taxon>
        <taxon>Metazoa</taxon>
        <taxon>Spiralia</taxon>
        <taxon>Lophotrochozoa</taxon>
        <taxon>Platyhelminthes</taxon>
        <taxon>Rhabditophora</taxon>
        <taxon>Macrostomorpha</taxon>
        <taxon>Macrostomida</taxon>
        <taxon>Macrostomidae</taxon>
        <taxon>Macrostomum</taxon>
    </lineage>
</organism>